<dbReference type="AlphaFoldDB" id="A0A7G9SRU1"/>
<dbReference type="Pfam" id="PF04991">
    <property type="entry name" value="LicD"/>
    <property type="match status" value="1"/>
</dbReference>
<evidence type="ECO:0000313" key="2">
    <source>
        <dbReference type="EMBL" id="QNN70566.1"/>
    </source>
</evidence>
<dbReference type="Gene3D" id="1.25.40.10">
    <property type="entry name" value="Tetratricopeptide repeat domain"/>
    <property type="match status" value="1"/>
</dbReference>
<organism evidence="2 3">
    <name type="scientific">Thermomonas carbonis</name>
    <dbReference type="NCBI Taxonomy" id="1463158"/>
    <lineage>
        <taxon>Bacteria</taxon>
        <taxon>Pseudomonadati</taxon>
        <taxon>Pseudomonadota</taxon>
        <taxon>Gammaproteobacteria</taxon>
        <taxon>Lysobacterales</taxon>
        <taxon>Lysobacteraceae</taxon>
        <taxon>Thermomonas</taxon>
    </lineage>
</organism>
<evidence type="ECO:0000313" key="3">
    <source>
        <dbReference type="Proteomes" id="UP000515804"/>
    </source>
</evidence>
<dbReference type="PANTHER" id="PTHR44809:SF1">
    <property type="entry name" value="PROTEIN O-MANNOSYL-TRANSFERASE TMTC1"/>
    <property type="match status" value="1"/>
</dbReference>
<accession>A0A7G9SRU1</accession>
<dbReference type="PANTHER" id="PTHR44809">
    <property type="match status" value="1"/>
</dbReference>
<dbReference type="GO" id="GO:0009100">
    <property type="term" value="P:glycoprotein metabolic process"/>
    <property type="evidence" value="ECO:0007669"/>
    <property type="project" value="UniProtKB-ARBA"/>
</dbReference>
<reference evidence="2 3" key="1">
    <citation type="submission" date="2020-08" db="EMBL/GenBank/DDBJ databases">
        <title>Genome sequence of Thermomonas carbonis KCTC 42013T.</title>
        <authorList>
            <person name="Hyun D.-W."/>
            <person name="Bae J.-W."/>
        </authorList>
    </citation>
    <scope>NUCLEOTIDE SEQUENCE [LARGE SCALE GENOMIC DNA]</scope>
    <source>
        <strain evidence="2 3">KCTC 42013</strain>
    </source>
</reference>
<gene>
    <name evidence="2" type="ORF">H9L16_02770</name>
</gene>
<proteinExistence type="predicted"/>
<protein>
    <submittedName>
        <fullName evidence="2">LicD family protein</fullName>
    </submittedName>
</protein>
<dbReference type="EMBL" id="CP060719">
    <property type="protein sequence ID" value="QNN70566.1"/>
    <property type="molecule type" value="Genomic_DNA"/>
</dbReference>
<sequence>MAKLQLEVRVSKSPELAAHGVLQAIRAVGAGDKAGAMRGYREALAMRFVHPTSWSNLAALAIGLQDHAAARQHAMRALQLDARHVDAWVNLGVASWHAGQRRDAAQAMDQALQHAPGVEAAALNYAGMLRVVERLPQAHEVLTRAVQANPRQWRLHRALAENARLLERHDIARRHVLATLKAMPLPRAAMQSPAATKPGQEDAGEAVADTLLATADALQRAGLPFHLIGGTLLALYRDGALFPHDKDIDLGMPHDVDRGAVEAALADGFVPMVRPDSQQAADSREWVMGFTHQATGIGVDLMFVQARGDRIRFQLGWPDHLACEVPAYGLEALTWRGRDWSVPSPPERYLSALYGPDWNGEVHGRGFDRRYFDTQVSNPSRTPDSLPRAVTLALLRLVEALRNGNLEKADALALQVLAREDLTEVRRLRARLAAAGSA</sequence>
<dbReference type="InterPro" id="IPR007074">
    <property type="entry name" value="LicD/FKTN/FKRP_NTP_transf"/>
</dbReference>
<dbReference type="InterPro" id="IPR052943">
    <property type="entry name" value="TMTC_O-mannosyl-trnsfr"/>
</dbReference>
<name>A0A7G9SRU1_9GAMM</name>
<evidence type="ECO:0000259" key="1">
    <source>
        <dbReference type="Pfam" id="PF04991"/>
    </source>
</evidence>
<dbReference type="InterPro" id="IPR011990">
    <property type="entry name" value="TPR-like_helical_dom_sf"/>
</dbReference>
<dbReference type="KEGG" id="tcn:H9L16_02770"/>
<feature type="domain" description="LicD/FKTN/FKRP nucleotidyltransferase" evidence="1">
    <location>
        <begin position="220"/>
        <end position="254"/>
    </location>
</feature>
<dbReference type="SMART" id="SM00028">
    <property type="entry name" value="TPR"/>
    <property type="match status" value="2"/>
</dbReference>
<dbReference type="Proteomes" id="UP000515804">
    <property type="component" value="Chromosome"/>
</dbReference>
<dbReference type="SUPFAM" id="SSF48452">
    <property type="entry name" value="TPR-like"/>
    <property type="match status" value="1"/>
</dbReference>
<dbReference type="RefSeq" id="WP_187553082.1">
    <property type="nucleotide sequence ID" value="NZ_BMZL01000001.1"/>
</dbReference>
<dbReference type="InterPro" id="IPR019734">
    <property type="entry name" value="TPR_rpt"/>
</dbReference>
<keyword evidence="3" id="KW-1185">Reference proteome</keyword>